<accession>A0A182FZ45</accession>
<dbReference type="Proteomes" id="UP000069272">
    <property type="component" value="Chromosome 2R"/>
</dbReference>
<proteinExistence type="predicted"/>
<name>A0A182FZ45_ANOAL</name>
<dbReference type="VEuPathDB" id="VectorBase:AALB014867"/>
<dbReference type="EnsemblMetazoa" id="AALB014867-RB">
    <property type="protein sequence ID" value="AALB014867-PB"/>
    <property type="gene ID" value="AALB014867"/>
</dbReference>
<protein>
    <submittedName>
        <fullName evidence="1">Uncharacterized protein</fullName>
    </submittedName>
</protein>
<reference evidence="1" key="2">
    <citation type="submission" date="2022-08" db="UniProtKB">
        <authorList>
            <consortium name="EnsemblMetazoa"/>
        </authorList>
    </citation>
    <scope>IDENTIFICATION</scope>
    <source>
        <strain evidence="1">STECLA/ALBI9_A</strain>
    </source>
</reference>
<organism evidence="1 2">
    <name type="scientific">Anopheles albimanus</name>
    <name type="common">New world malaria mosquito</name>
    <dbReference type="NCBI Taxonomy" id="7167"/>
    <lineage>
        <taxon>Eukaryota</taxon>
        <taxon>Metazoa</taxon>
        <taxon>Ecdysozoa</taxon>
        <taxon>Arthropoda</taxon>
        <taxon>Hexapoda</taxon>
        <taxon>Insecta</taxon>
        <taxon>Pterygota</taxon>
        <taxon>Neoptera</taxon>
        <taxon>Endopterygota</taxon>
        <taxon>Diptera</taxon>
        <taxon>Nematocera</taxon>
        <taxon>Culicoidea</taxon>
        <taxon>Culicidae</taxon>
        <taxon>Anophelinae</taxon>
        <taxon>Anopheles</taxon>
    </lineage>
</organism>
<keyword evidence="2" id="KW-1185">Reference proteome</keyword>
<sequence length="11" mass="1285">MVQVWLLALVL</sequence>
<evidence type="ECO:0000313" key="1">
    <source>
        <dbReference type="EnsemblMetazoa" id="AALB014867-PB"/>
    </source>
</evidence>
<reference evidence="1 2" key="1">
    <citation type="journal article" date="2017" name="G3 (Bethesda)">
        <title>The Physical Genome Mapping of Anopheles albimanus Corrected Scaffold Misassemblies and Identified Interarm Rearrangements in Genus Anopheles.</title>
        <authorList>
            <person name="Artemov G.N."/>
            <person name="Peery A.N."/>
            <person name="Jiang X."/>
            <person name="Tu Z."/>
            <person name="Stegniy V.N."/>
            <person name="Sharakhova M.V."/>
            <person name="Sharakhov I.V."/>
        </authorList>
    </citation>
    <scope>NUCLEOTIDE SEQUENCE [LARGE SCALE GENOMIC DNA]</scope>
    <source>
        <strain evidence="1 2">ALBI9_A</strain>
    </source>
</reference>
<evidence type="ECO:0000313" key="2">
    <source>
        <dbReference type="Proteomes" id="UP000069272"/>
    </source>
</evidence>